<dbReference type="CDD" id="cd18550">
    <property type="entry name" value="ABC_6TM_exporter_like"/>
    <property type="match status" value="1"/>
</dbReference>
<gene>
    <name evidence="10" type="ORF">COP05_02600</name>
</gene>
<evidence type="ECO:0000313" key="11">
    <source>
        <dbReference type="Proteomes" id="UP000815698"/>
    </source>
</evidence>
<keyword evidence="5 7" id="KW-1133">Transmembrane helix</keyword>
<dbReference type="PROSITE" id="PS50929">
    <property type="entry name" value="ABC_TM1F"/>
    <property type="match status" value="1"/>
</dbReference>
<comment type="subcellular location">
    <subcellularLocation>
        <location evidence="1">Cell membrane</location>
        <topology evidence="1">Multi-pass membrane protein</topology>
    </subcellularLocation>
</comment>
<dbReference type="SMART" id="SM00382">
    <property type="entry name" value="AAA"/>
    <property type="match status" value="1"/>
</dbReference>
<dbReference type="InterPro" id="IPR027417">
    <property type="entry name" value="P-loop_NTPase"/>
</dbReference>
<evidence type="ECO:0000256" key="2">
    <source>
        <dbReference type="ARBA" id="ARBA00022692"/>
    </source>
</evidence>
<dbReference type="Pfam" id="PF00664">
    <property type="entry name" value="ABC_membrane"/>
    <property type="match status" value="1"/>
</dbReference>
<keyword evidence="2 7" id="KW-0812">Transmembrane</keyword>
<dbReference type="InterPro" id="IPR039421">
    <property type="entry name" value="Type_1_exporter"/>
</dbReference>
<dbReference type="InterPro" id="IPR017871">
    <property type="entry name" value="ABC_transporter-like_CS"/>
</dbReference>
<accession>A0ABM6PLG8</accession>
<evidence type="ECO:0000256" key="6">
    <source>
        <dbReference type="ARBA" id="ARBA00023136"/>
    </source>
</evidence>
<dbReference type="Proteomes" id="UP000815698">
    <property type="component" value="Chromosome"/>
</dbReference>
<keyword evidence="4 10" id="KW-0067">ATP-binding</keyword>
<dbReference type="PANTHER" id="PTHR43394:SF1">
    <property type="entry name" value="ATP-BINDING CASSETTE SUB-FAMILY B MEMBER 10, MITOCHONDRIAL"/>
    <property type="match status" value="1"/>
</dbReference>
<evidence type="ECO:0000256" key="5">
    <source>
        <dbReference type="ARBA" id="ARBA00022989"/>
    </source>
</evidence>
<dbReference type="InterPro" id="IPR003439">
    <property type="entry name" value="ABC_transporter-like_ATP-bd"/>
</dbReference>
<name>A0ABM6PLG8_9MICO</name>
<feature type="transmembrane region" description="Helical" evidence="7">
    <location>
        <begin position="31"/>
        <end position="54"/>
    </location>
</feature>
<dbReference type="PANTHER" id="PTHR43394">
    <property type="entry name" value="ATP-DEPENDENT PERMEASE MDL1, MITOCHONDRIAL"/>
    <property type="match status" value="1"/>
</dbReference>
<dbReference type="PROSITE" id="PS50893">
    <property type="entry name" value="ABC_TRANSPORTER_2"/>
    <property type="match status" value="1"/>
</dbReference>
<keyword evidence="3" id="KW-0547">Nucleotide-binding</keyword>
<evidence type="ECO:0000256" key="7">
    <source>
        <dbReference type="SAM" id="Phobius"/>
    </source>
</evidence>
<feature type="transmembrane region" description="Helical" evidence="7">
    <location>
        <begin position="66"/>
        <end position="90"/>
    </location>
</feature>
<evidence type="ECO:0000256" key="4">
    <source>
        <dbReference type="ARBA" id="ARBA00022840"/>
    </source>
</evidence>
<dbReference type="EMBL" id="CP023482">
    <property type="protein sequence ID" value="ATH96102.1"/>
    <property type="molecule type" value="Genomic_DNA"/>
</dbReference>
<feature type="domain" description="ABC transporter" evidence="8">
    <location>
        <begin position="356"/>
        <end position="591"/>
    </location>
</feature>
<feature type="transmembrane region" description="Helical" evidence="7">
    <location>
        <begin position="144"/>
        <end position="167"/>
    </location>
</feature>
<proteinExistence type="predicted"/>
<feature type="domain" description="ABC transmembrane type-1" evidence="9">
    <location>
        <begin position="34"/>
        <end position="320"/>
    </location>
</feature>
<evidence type="ECO:0000259" key="9">
    <source>
        <dbReference type="PROSITE" id="PS50929"/>
    </source>
</evidence>
<evidence type="ECO:0000256" key="1">
    <source>
        <dbReference type="ARBA" id="ARBA00004651"/>
    </source>
</evidence>
<dbReference type="Pfam" id="PF00005">
    <property type="entry name" value="ABC_tran"/>
    <property type="match status" value="1"/>
</dbReference>
<dbReference type="InterPro" id="IPR011527">
    <property type="entry name" value="ABC1_TM_dom"/>
</dbReference>
<dbReference type="InterPro" id="IPR036640">
    <property type="entry name" value="ABC1_TM_sf"/>
</dbReference>
<protein>
    <submittedName>
        <fullName evidence="10">Multidrug ABC transporter ATP-binding protein</fullName>
    </submittedName>
</protein>
<dbReference type="GO" id="GO:0005524">
    <property type="term" value="F:ATP binding"/>
    <property type="evidence" value="ECO:0007669"/>
    <property type="project" value="UniProtKB-KW"/>
</dbReference>
<feature type="transmembrane region" description="Helical" evidence="7">
    <location>
        <begin position="262"/>
        <end position="283"/>
    </location>
</feature>
<sequence length="595" mass="64638">MRPLELPDTGLNDGQKVETRRILALFSPHRATLALVLALIALGALTGVLSPFLVREIVDVALPEGNIALLTWCALGMIAVYAAGAVFSVFQSFLSTRVGQAIMHDLRVRVFAHLQRMGLPFFTSTRTGEIQSRIFNDIGAMQSVVTNVATQIVSASATILMSALAMIAMDWRLFLFSLVTTPIASVLNRRVGKRRRALVKRRQEAAADLSAHIQESLSVSGILLSTTLGRSEPIIDAFDAESRDLSRLEVESEMAGRWMQGLYSVLLWVIPALTYLLGGVLFIKGLGDLTIGTLVAFVAMQTTLFPQLNTLLRVATQVRASLALFTRVFEYLDLDIPIKEAANARTFPGGRARGHISFEGVTFTYPSARKTTIEDVSFEVPSGAHIALVGSTGSGKTTLGYLLSRLYDVSEGRIRIDGIDVRELKLDALAGAVGVVTQETYLLHASIAENLRFVKPEASEADMIAACEIAQIHAHIESLPNGYDTVVGERGYRFSGGEKQRLAIARTILRDPPILVLDEARSALDTVTERAMGGALRSLSEGRTTISIAHRLSTVRDADQILVVKSGRICERGTYDELLAAGGEFSRLATGERRS</sequence>
<dbReference type="SUPFAM" id="SSF90123">
    <property type="entry name" value="ABC transporter transmembrane region"/>
    <property type="match status" value="1"/>
</dbReference>
<keyword evidence="6 7" id="KW-0472">Membrane</keyword>
<organism evidence="10 11">
    <name type="scientific">Dermabacter jinjuensis</name>
    <dbReference type="NCBI Taxonomy" id="1667168"/>
    <lineage>
        <taxon>Bacteria</taxon>
        <taxon>Bacillati</taxon>
        <taxon>Actinomycetota</taxon>
        <taxon>Actinomycetes</taxon>
        <taxon>Micrococcales</taxon>
        <taxon>Dermabacteraceae</taxon>
        <taxon>Dermabacter</taxon>
    </lineage>
</organism>
<dbReference type="Gene3D" id="3.40.50.300">
    <property type="entry name" value="P-loop containing nucleotide triphosphate hydrolases"/>
    <property type="match status" value="1"/>
</dbReference>
<dbReference type="SUPFAM" id="SSF52540">
    <property type="entry name" value="P-loop containing nucleoside triphosphate hydrolases"/>
    <property type="match status" value="1"/>
</dbReference>
<evidence type="ECO:0000259" key="8">
    <source>
        <dbReference type="PROSITE" id="PS50893"/>
    </source>
</evidence>
<reference evidence="10 11" key="1">
    <citation type="journal article" date="2016" name="Int. J. Syst. Evol. Microbiol.">
        <title>Dermabacter jinjuensis sp. nov., a novel species of the genus Dermabacter isolated from a clinical specimen.</title>
        <authorList>
            <person name="Park Y.K."/>
            <person name="Lee K.M."/>
            <person name="Lee W.K."/>
            <person name="Cho M.J."/>
            <person name="Lee H.S."/>
            <person name="Cho Y.G."/>
            <person name="Lee Y.C."/>
            <person name="Lee W.K."/>
            <person name="Seong W.K."/>
            <person name="Hwang K.J."/>
        </authorList>
    </citation>
    <scope>NUCLEOTIDE SEQUENCE [LARGE SCALE GENOMIC DNA]</scope>
    <source>
        <strain evidence="10 11">32T</strain>
    </source>
</reference>
<dbReference type="RefSeq" id="WP_096882595.1">
    <property type="nucleotide sequence ID" value="NZ_CP023482.1"/>
</dbReference>
<evidence type="ECO:0000313" key="10">
    <source>
        <dbReference type="EMBL" id="ATH96102.1"/>
    </source>
</evidence>
<dbReference type="PROSITE" id="PS00211">
    <property type="entry name" value="ABC_TRANSPORTER_1"/>
    <property type="match status" value="1"/>
</dbReference>
<keyword evidence="11" id="KW-1185">Reference proteome</keyword>
<dbReference type="Gene3D" id="1.20.1560.10">
    <property type="entry name" value="ABC transporter type 1, transmembrane domain"/>
    <property type="match status" value="1"/>
</dbReference>
<dbReference type="InterPro" id="IPR003593">
    <property type="entry name" value="AAA+_ATPase"/>
</dbReference>
<feature type="transmembrane region" description="Helical" evidence="7">
    <location>
        <begin position="173"/>
        <end position="192"/>
    </location>
</feature>
<evidence type="ECO:0000256" key="3">
    <source>
        <dbReference type="ARBA" id="ARBA00022741"/>
    </source>
</evidence>